<dbReference type="AlphaFoldDB" id="R4XEY4"/>
<dbReference type="InterPro" id="IPR000719">
    <property type="entry name" value="Prot_kinase_dom"/>
</dbReference>
<feature type="domain" description="Protein kinase" evidence="5">
    <location>
        <begin position="33"/>
        <end position="321"/>
    </location>
</feature>
<accession>R4XEY4</accession>
<sequence length="728" mass="79833">MTSEIPERRIMSLQAAAPARGSSLRTDARFGKYILGQTLGEGEFGKVKLGWTAMRNDSKGDAQVAIKLIRKESVGTSRSRLNKIEREIVVLQRVNHPNIVKCHEVIETERYIGIILEYASGGELFDYILAHRYLKDPTACKLFAQLISAVQYLHLSGIVHRDLKLENLLLDRNRNIVITDFGFANTFNVARPLNEAATTEACGLNKHGQIPADLMQTSCGSPCYAAPELVVGDGKYCGRKVDVWSCGVILYAMLAGYLPFDDDPANPEGDNISLLYKYIVNTPLTFPEYVTPLARDLLRRILVPNPEKRTCLEDIIAHSWLKSHARIVLTYQRRPEMNHSSDEATALASQDMIRSSSERTASHASRTLPIENRLALSGSCKNASRMLQDRTTGNSKRHTVQIEYEPPATQSVSVATAMKPIAVLEAKTLPTNCLSVAATPSMVRSASHSGSNYQSALSEPPPLIEQAATKANTRLPGPVGRPRPTSYHPSTRIITEIDHGSAVNVDTALDIESSKSDRTKRWSQASINNAKTASPRSTKQNASGELTTSGLVVKRVGLGDVPRADTLVTKVSTSPGRHHKRNSSSISTLFGRIWPTSTSRSNNITDIAPSARSGNVMDSIQETLPDDNVLITENVSKVLTSNLLEPAIVNDGTRHNQPGTAHSHWHQPPNLVANRINANSPQNEGKQAPISTRVKGGKTHERISSSAARRVMDFFTNRRKDRSISTAD</sequence>
<keyword evidence="1 3" id="KW-0547">Nucleotide-binding</keyword>
<dbReference type="EMBL" id="CAHR02000226">
    <property type="protein sequence ID" value="CCG84346.1"/>
    <property type="molecule type" value="Genomic_DNA"/>
</dbReference>
<dbReference type="SUPFAM" id="SSF56112">
    <property type="entry name" value="Protein kinase-like (PK-like)"/>
    <property type="match status" value="1"/>
</dbReference>
<keyword evidence="2 3" id="KW-0067">ATP-binding</keyword>
<dbReference type="FunFam" id="1.10.510.10:FF:000571">
    <property type="entry name" value="Maternal embryonic leucine zipper kinase"/>
    <property type="match status" value="1"/>
</dbReference>
<dbReference type="eggNOG" id="KOG0583">
    <property type="taxonomic scope" value="Eukaryota"/>
</dbReference>
<dbReference type="GO" id="GO:0005737">
    <property type="term" value="C:cytoplasm"/>
    <property type="evidence" value="ECO:0007669"/>
    <property type="project" value="TreeGrafter"/>
</dbReference>
<dbReference type="Gene3D" id="1.10.510.10">
    <property type="entry name" value="Transferase(Phosphotransferase) domain 1"/>
    <property type="match status" value="1"/>
</dbReference>
<dbReference type="InterPro" id="IPR008271">
    <property type="entry name" value="Ser/Thr_kinase_AS"/>
</dbReference>
<dbReference type="GO" id="GO:0004674">
    <property type="term" value="F:protein serine/threonine kinase activity"/>
    <property type="evidence" value="ECO:0007669"/>
    <property type="project" value="TreeGrafter"/>
</dbReference>
<dbReference type="Pfam" id="PF00069">
    <property type="entry name" value="Pkinase"/>
    <property type="match status" value="1"/>
</dbReference>
<evidence type="ECO:0000256" key="3">
    <source>
        <dbReference type="PROSITE-ProRule" id="PRU10141"/>
    </source>
</evidence>
<keyword evidence="7" id="KW-1185">Reference proteome</keyword>
<feature type="binding site" evidence="3">
    <location>
        <position position="71"/>
    </location>
    <ligand>
        <name>ATP</name>
        <dbReference type="ChEBI" id="CHEBI:30616"/>
    </ligand>
</feature>
<dbReference type="GO" id="GO:0035556">
    <property type="term" value="P:intracellular signal transduction"/>
    <property type="evidence" value="ECO:0007669"/>
    <property type="project" value="TreeGrafter"/>
</dbReference>
<dbReference type="OrthoDB" id="193931at2759"/>
<name>R4XEY4_TAPDE</name>
<feature type="compositionally biased region" description="Polar residues" evidence="4">
    <location>
        <begin position="522"/>
        <end position="546"/>
    </location>
</feature>
<feature type="region of interest" description="Disordered" evidence="4">
    <location>
        <begin position="339"/>
        <end position="368"/>
    </location>
</feature>
<dbReference type="SMART" id="SM00220">
    <property type="entry name" value="S_TKc"/>
    <property type="match status" value="1"/>
</dbReference>
<organism evidence="6 7">
    <name type="scientific">Taphrina deformans (strain PYCC 5710 / ATCC 11124 / CBS 356.35 / IMI 108563 / JCM 9778 / NBRC 8474)</name>
    <name type="common">Peach leaf curl fungus</name>
    <name type="synonym">Lalaria deformans</name>
    <dbReference type="NCBI Taxonomy" id="1097556"/>
    <lineage>
        <taxon>Eukaryota</taxon>
        <taxon>Fungi</taxon>
        <taxon>Dikarya</taxon>
        <taxon>Ascomycota</taxon>
        <taxon>Taphrinomycotina</taxon>
        <taxon>Taphrinomycetes</taxon>
        <taxon>Taphrinales</taxon>
        <taxon>Taphrinaceae</taxon>
        <taxon>Taphrina</taxon>
    </lineage>
</organism>
<feature type="region of interest" description="Disordered" evidence="4">
    <location>
        <begin position="514"/>
        <end position="546"/>
    </location>
</feature>
<gene>
    <name evidence="6" type="ORF">TAPDE_004764</name>
</gene>
<dbReference type="VEuPathDB" id="FungiDB:TAPDE_004764"/>
<dbReference type="GO" id="GO:0005524">
    <property type="term" value="F:ATP binding"/>
    <property type="evidence" value="ECO:0007669"/>
    <property type="project" value="UniProtKB-UniRule"/>
</dbReference>
<evidence type="ECO:0000313" key="7">
    <source>
        <dbReference type="Proteomes" id="UP000013776"/>
    </source>
</evidence>
<feature type="region of interest" description="Disordered" evidence="4">
    <location>
        <begin position="679"/>
        <end position="706"/>
    </location>
</feature>
<proteinExistence type="predicted"/>
<dbReference type="PROSITE" id="PS00108">
    <property type="entry name" value="PROTEIN_KINASE_ST"/>
    <property type="match status" value="1"/>
</dbReference>
<evidence type="ECO:0000256" key="4">
    <source>
        <dbReference type="SAM" id="MobiDB-lite"/>
    </source>
</evidence>
<dbReference type="STRING" id="1097556.R4XEY4"/>
<evidence type="ECO:0000259" key="5">
    <source>
        <dbReference type="PROSITE" id="PS50011"/>
    </source>
</evidence>
<dbReference type="InterPro" id="IPR011009">
    <property type="entry name" value="Kinase-like_dom_sf"/>
</dbReference>
<dbReference type="PANTHER" id="PTHR24346">
    <property type="entry name" value="MAP/MICROTUBULE AFFINITY-REGULATING KINASE"/>
    <property type="match status" value="1"/>
</dbReference>
<dbReference type="PANTHER" id="PTHR24346:SF110">
    <property type="entry name" value="NON-SPECIFIC SERINE_THREONINE PROTEIN KINASE"/>
    <property type="match status" value="1"/>
</dbReference>
<reference evidence="6 7" key="1">
    <citation type="journal article" date="2013" name="MBio">
        <title>Genome sequencing of the plant pathogen Taphrina deformans, the causal agent of peach leaf curl.</title>
        <authorList>
            <person name="Cisse O.H."/>
            <person name="Almeida J.M.G.C.F."/>
            <person name="Fonseca A."/>
            <person name="Kumar A.A."/>
            <person name="Salojaervi J."/>
            <person name="Overmyer K."/>
            <person name="Hauser P.M."/>
            <person name="Pagni M."/>
        </authorList>
    </citation>
    <scope>NUCLEOTIDE SEQUENCE [LARGE SCALE GENOMIC DNA]</scope>
    <source>
        <strain evidence="7">PYCC 5710 / ATCC 11124 / CBS 356.35 / IMI 108563 / JCM 9778 / NBRC 8474</strain>
    </source>
</reference>
<dbReference type="Proteomes" id="UP000013776">
    <property type="component" value="Unassembled WGS sequence"/>
</dbReference>
<evidence type="ECO:0000313" key="6">
    <source>
        <dbReference type="EMBL" id="CCG84346.1"/>
    </source>
</evidence>
<dbReference type="PROSITE" id="PS00107">
    <property type="entry name" value="PROTEIN_KINASE_ATP"/>
    <property type="match status" value="1"/>
</dbReference>
<comment type="caution">
    <text evidence="6">The sequence shown here is derived from an EMBL/GenBank/DDBJ whole genome shotgun (WGS) entry which is preliminary data.</text>
</comment>
<dbReference type="InterPro" id="IPR017441">
    <property type="entry name" value="Protein_kinase_ATP_BS"/>
</dbReference>
<dbReference type="PROSITE" id="PS50011">
    <property type="entry name" value="PROTEIN_KINASE_DOM"/>
    <property type="match status" value="1"/>
</dbReference>
<evidence type="ECO:0000256" key="1">
    <source>
        <dbReference type="ARBA" id="ARBA00022741"/>
    </source>
</evidence>
<evidence type="ECO:0000256" key="2">
    <source>
        <dbReference type="ARBA" id="ARBA00022840"/>
    </source>
</evidence>
<protein>
    <recommendedName>
        <fullName evidence="5">Protein kinase domain-containing protein</fullName>
    </recommendedName>
</protein>